<dbReference type="RefSeq" id="WP_110254765.1">
    <property type="nucleotide sequence ID" value="NZ_QJKB01000002.1"/>
</dbReference>
<dbReference type="InterPro" id="IPR015421">
    <property type="entry name" value="PyrdxlP-dep_Trfase_major"/>
</dbReference>
<dbReference type="OrthoDB" id="9774495at2"/>
<comment type="caution">
    <text evidence="8">The sequence shown here is derived from an EMBL/GenBank/DDBJ whole genome shotgun (WGS) entry which is preliminary data.</text>
</comment>
<dbReference type="AlphaFoldDB" id="A0A318JEB9"/>
<sequence length="349" mass="37129">MSENQSSWIDLRSDTVTRPSPAMRAAMHAAELGDDVYGDDPSVNRLQDYAADLFGYEAALFAPSGTQSNLLALLSHCGRGDEYIAGQEAHTYKYEGGGAAVLGSIQPQPLQNQADGTIALEDIAAAIKPDDFHFARSRLLALENTIGGKVLSLEYTGAATSLAHERGLATHLDGARICNAIVKLGISPREAVRGFDSVSVCLSKGLGAPVGSVLCGDKALIAQATRWRKMLGGGMRQAGGLAAAAQYALGHQMARLAEDHDNAERLAHGLRQIDALSVQTPQTNIIYADLPAAACAGLDSLLRQHGIIARVTPHMRMVTHLDISAADIDKVLAVFKTFFNNWKTESNIS</sequence>
<name>A0A318JEB9_9BURK</name>
<keyword evidence="9" id="KW-1185">Reference proteome</keyword>
<comment type="cofactor">
    <cofactor evidence="1">
        <name>pyridoxal 5'-phosphate</name>
        <dbReference type="ChEBI" id="CHEBI:597326"/>
    </cofactor>
</comment>
<dbReference type="PANTHER" id="PTHR48097:SF9">
    <property type="entry name" value="L-THREONINE ALDOLASE"/>
    <property type="match status" value="1"/>
</dbReference>
<evidence type="ECO:0000256" key="4">
    <source>
        <dbReference type="ARBA" id="ARBA00022898"/>
    </source>
</evidence>
<dbReference type="PIRSF" id="PIRSF017617">
    <property type="entry name" value="Thr_aldolase"/>
    <property type="match status" value="1"/>
</dbReference>
<evidence type="ECO:0000256" key="3">
    <source>
        <dbReference type="ARBA" id="ARBA00011881"/>
    </source>
</evidence>
<dbReference type="GO" id="GO:0008732">
    <property type="term" value="F:L-allo-threonine aldolase activity"/>
    <property type="evidence" value="ECO:0007669"/>
    <property type="project" value="TreeGrafter"/>
</dbReference>
<gene>
    <name evidence="8" type="ORF">DFR42_102548</name>
</gene>
<dbReference type="EMBL" id="QJKB01000002">
    <property type="protein sequence ID" value="PXX45320.1"/>
    <property type="molecule type" value="Genomic_DNA"/>
</dbReference>
<evidence type="ECO:0000256" key="6">
    <source>
        <dbReference type="PIRSR" id="PIRSR017617-1"/>
    </source>
</evidence>
<dbReference type="GO" id="GO:0005829">
    <property type="term" value="C:cytosol"/>
    <property type="evidence" value="ECO:0007669"/>
    <property type="project" value="TreeGrafter"/>
</dbReference>
<comment type="subunit">
    <text evidence="3">Homotetramer.</text>
</comment>
<comment type="similarity">
    <text evidence="2">Belongs to the threonine aldolase family.</text>
</comment>
<keyword evidence="4" id="KW-0663">Pyridoxal phosphate</keyword>
<evidence type="ECO:0000313" key="9">
    <source>
        <dbReference type="Proteomes" id="UP000247792"/>
    </source>
</evidence>
<feature type="modified residue" description="N6-(pyridoxal phosphate)lysine" evidence="6">
    <location>
        <position position="204"/>
    </location>
</feature>
<dbReference type="Pfam" id="PF01212">
    <property type="entry name" value="Beta_elim_lyase"/>
    <property type="match status" value="1"/>
</dbReference>
<keyword evidence="5" id="KW-0456">Lyase</keyword>
<dbReference type="InterPro" id="IPR015424">
    <property type="entry name" value="PyrdxlP-dep_Trfase"/>
</dbReference>
<dbReference type="NCBIfam" id="NF007825">
    <property type="entry name" value="PRK10534.1"/>
    <property type="match status" value="1"/>
</dbReference>
<dbReference type="InterPro" id="IPR023603">
    <property type="entry name" value="Low_specificity_L-TA-like"/>
</dbReference>
<protein>
    <submittedName>
        <fullName evidence="8">L-threonine aldolase</fullName>
    </submittedName>
</protein>
<dbReference type="GO" id="GO:0006567">
    <property type="term" value="P:L-threonine catabolic process"/>
    <property type="evidence" value="ECO:0007669"/>
    <property type="project" value="TreeGrafter"/>
</dbReference>
<dbReference type="Gene3D" id="3.40.640.10">
    <property type="entry name" value="Type I PLP-dependent aspartate aminotransferase-like (Major domain)"/>
    <property type="match status" value="1"/>
</dbReference>
<dbReference type="Gene3D" id="3.90.1150.10">
    <property type="entry name" value="Aspartate Aminotransferase, domain 1"/>
    <property type="match status" value="1"/>
</dbReference>
<dbReference type="InterPro" id="IPR015422">
    <property type="entry name" value="PyrdxlP-dep_Trfase_small"/>
</dbReference>
<dbReference type="PANTHER" id="PTHR48097">
    <property type="entry name" value="L-THREONINE ALDOLASE-RELATED"/>
    <property type="match status" value="1"/>
</dbReference>
<dbReference type="FunFam" id="3.40.640.10:FF:000030">
    <property type="entry name" value="Low-specificity L-threonine aldolase"/>
    <property type="match status" value="1"/>
</dbReference>
<evidence type="ECO:0000313" key="8">
    <source>
        <dbReference type="EMBL" id="PXX45320.1"/>
    </source>
</evidence>
<evidence type="ECO:0000256" key="2">
    <source>
        <dbReference type="ARBA" id="ARBA00006966"/>
    </source>
</evidence>
<evidence type="ECO:0000256" key="5">
    <source>
        <dbReference type="ARBA" id="ARBA00023239"/>
    </source>
</evidence>
<dbReference type="InterPro" id="IPR001597">
    <property type="entry name" value="ArAA_b-elim_lyase/Thr_aldolase"/>
</dbReference>
<evidence type="ECO:0000259" key="7">
    <source>
        <dbReference type="Pfam" id="PF01212"/>
    </source>
</evidence>
<evidence type="ECO:0000256" key="1">
    <source>
        <dbReference type="ARBA" id="ARBA00001933"/>
    </source>
</evidence>
<organism evidence="8 9">
    <name type="scientific">Undibacterium pigrum</name>
    <dbReference type="NCBI Taxonomy" id="401470"/>
    <lineage>
        <taxon>Bacteria</taxon>
        <taxon>Pseudomonadati</taxon>
        <taxon>Pseudomonadota</taxon>
        <taxon>Betaproteobacteria</taxon>
        <taxon>Burkholderiales</taxon>
        <taxon>Oxalobacteraceae</taxon>
        <taxon>Undibacterium</taxon>
    </lineage>
</organism>
<accession>A0A318JEB9</accession>
<dbReference type="Proteomes" id="UP000247792">
    <property type="component" value="Unassembled WGS sequence"/>
</dbReference>
<dbReference type="SUPFAM" id="SSF53383">
    <property type="entry name" value="PLP-dependent transferases"/>
    <property type="match status" value="1"/>
</dbReference>
<feature type="domain" description="Aromatic amino acid beta-eliminating lyase/threonine aldolase" evidence="7">
    <location>
        <begin position="10"/>
        <end position="289"/>
    </location>
</feature>
<dbReference type="NCBIfam" id="NF041359">
    <property type="entry name" value="GntG_guanitoxin"/>
    <property type="match status" value="1"/>
</dbReference>
<reference evidence="8 9" key="1">
    <citation type="submission" date="2018-05" db="EMBL/GenBank/DDBJ databases">
        <title>Genomic Encyclopedia of Type Strains, Phase IV (KMG-IV): sequencing the most valuable type-strain genomes for metagenomic binning, comparative biology and taxonomic classification.</title>
        <authorList>
            <person name="Goeker M."/>
        </authorList>
    </citation>
    <scope>NUCLEOTIDE SEQUENCE [LARGE SCALE GENOMIC DNA]</scope>
    <source>
        <strain evidence="8 9">DSM 19792</strain>
    </source>
</reference>
<proteinExistence type="inferred from homology"/>
<dbReference type="GO" id="GO:0006545">
    <property type="term" value="P:glycine biosynthetic process"/>
    <property type="evidence" value="ECO:0007669"/>
    <property type="project" value="TreeGrafter"/>
</dbReference>